<organism evidence="1 2">
    <name type="scientific">Metapseudomonas otitidis</name>
    <dbReference type="NCBI Taxonomy" id="319939"/>
    <lineage>
        <taxon>Bacteria</taxon>
        <taxon>Pseudomonadati</taxon>
        <taxon>Pseudomonadota</taxon>
        <taxon>Gammaproteobacteria</taxon>
        <taxon>Pseudomonadales</taxon>
        <taxon>Pseudomonadaceae</taxon>
        <taxon>Metapseudomonas</taxon>
    </lineage>
</organism>
<dbReference type="GeneID" id="57396796"/>
<accession>A0A679GLN3</accession>
<evidence type="ECO:0000313" key="2">
    <source>
        <dbReference type="Proteomes" id="UP000501237"/>
    </source>
</evidence>
<proteinExistence type="predicted"/>
<dbReference type="RefSeq" id="WP_044407271.1">
    <property type="nucleotide sequence ID" value="NZ_AP022642.1"/>
</dbReference>
<dbReference type="Proteomes" id="UP000501237">
    <property type="component" value="Chromosome"/>
</dbReference>
<sequence length="107" mass="12460">MDVGSVLIKLKSDSMEQVEAWRSEIERRKAEAVETLKAEGVTVESWFHLELNGEPFLIAYMRAHDIAHAQKVGRESTFDIDRVHKRFKAHWEKVYPARLLVDLENPE</sequence>
<evidence type="ECO:0000313" key="1">
    <source>
        <dbReference type="EMBL" id="BCA27607.1"/>
    </source>
</evidence>
<name>A0A679GLN3_9GAMM</name>
<protein>
    <submittedName>
        <fullName evidence="1">Uncharacterized protein</fullName>
    </submittedName>
</protein>
<gene>
    <name evidence="1" type="ORF">PtoMrB4_15840</name>
</gene>
<dbReference type="KEGG" id="poj:PtoMrB4_15840"/>
<dbReference type="InterPro" id="IPR046174">
    <property type="entry name" value="DUF6176"/>
</dbReference>
<dbReference type="Pfam" id="PF19673">
    <property type="entry name" value="DUF6176"/>
    <property type="match status" value="1"/>
</dbReference>
<dbReference type="AlphaFoldDB" id="A0A679GLN3"/>
<reference evidence="1 2" key="1">
    <citation type="journal article" date="2020" name="Microbiol. Resour. Announc.">
        <title>Complete genome sequence of Pseudomonas otitidis strain MrB4, isolated from Lake Biwa in Japan.</title>
        <authorList>
            <person name="Miyazaki K."/>
            <person name="Hase E."/>
            <person name="Maruya T."/>
        </authorList>
    </citation>
    <scope>NUCLEOTIDE SEQUENCE [LARGE SCALE GENOMIC DNA]</scope>
    <source>
        <strain evidence="1 2">MrB4</strain>
    </source>
</reference>
<dbReference type="EMBL" id="AP022642">
    <property type="protein sequence ID" value="BCA27607.1"/>
    <property type="molecule type" value="Genomic_DNA"/>
</dbReference>